<evidence type="ECO:0000313" key="1">
    <source>
        <dbReference type="EMBL" id="KAI3718311.1"/>
    </source>
</evidence>
<reference evidence="2" key="1">
    <citation type="journal article" date="2022" name="Mol. Ecol. Resour.">
        <title>The genomes of chicory, endive, great burdock and yacon provide insights into Asteraceae palaeo-polyploidization history and plant inulin production.</title>
        <authorList>
            <person name="Fan W."/>
            <person name="Wang S."/>
            <person name="Wang H."/>
            <person name="Wang A."/>
            <person name="Jiang F."/>
            <person name="Liu H."/>
            <person name="Zhao H."/>
            <person name="Xu D."/>
            <person name="Zhang Y."/>
        </authorList>
    </citation>
    <scope>NUCLEOTIDE SEQUENCE [LARGE SCALE GENOMIC DNA]</scope>
    <source>
        <strain evidence="2">cv. Niubang</strain>
    </source>
</reference>
<gene>
    <name evidence="1" type="ORF">L6452_19175</name>
</gene>
<evidence type="ECO:0000313" key="2">
    <source>
        <dbReference type="Proteomes" id="UP001055879"/>
    </source>
</evidence>
<protein>
    <submittedName>
        <fullName evidence="1">Uncharacterized protein</fullName>
    </submittedName>
</protein>
<sequence length="118" mass="13642">MPSKVLSMSLFSFPSPPQTLADSFFSATIRKLLRIKRSRKELLEILQELDCEQQRAFLKFVTGVPWLPLDGMSSLNPKLRIVRTQGLYYSFLSSESRIFKSLSTEVPRFLGNKKYFES</sequence>
<accession>A0ACB9B7U7</accession>
<reference evidence="1 2" key="2">
    <citation type="journal article" date="2022" name="Mol. Ecol. Resour.">
        <title>The genomes of chicory, endive, great burdock and yacon provide insights into Asteraceae paleo-polyploidization history and plant inulin production.</title>
        <authorList>
            <person name="Fan W."/>
            <person name="Wang S."/>
            <person name="Wang H."/>
            <person name="Wang A."/>
            <person name="Jiang F."/>
            <person name="Liu H."/>
            <person name="Zhao H."/>
            <person name="Xu D."/>
            <person name="Zhang Y."/>
        </authorList>
    </citation>
    <scope>NUCLEOTIDE SEQUENCE [LARGE SCALE GENOMIC DNA]</scope>
    <source>
        <strain evidence="2">cv. Niubang</strain>
    </source>
</reference>
<proteinExistence type="predicted"/>
<keyword evidence="2" id="KW-1185">Reference proteome</keyword>
<dbReference type="Proteomes" id="UP001055879">
    <property type="component" value="Linkage Group LG06"/>
</dbReference>
<dbReference type="EMBL" id="CM042052">
    <property type="protein sequence ID" value="KAI3718311.1"/>
    <property type="molecule type" value="Genomic_DNA"/>
</dbReference>
<comment type="caution">
    <text evidence="1">The sequence shown here is derived from an EMBL/GenBank/DDBJ whole genome shotgun (WGS) entry which is preliminary data.</text>
</comment>
<name>A0ACB9B7U7_ARCLA</name>
<organism evidence="1 2">
    <name type="scientific">Arctium lappa</name>
    <name type="common">Greater burdock</name>
    <name type="synonym">Lappa major</name>
    <dbReference type="NCBI Taxonomy" id="4217"/>
    <lineage>
        <taxon>Eukaryota</taxon>
        <taxon>Viridiplantae</taxon>
        <taxon>Streptophyta</taxon>
        <taxon>Embryophyta</taxon>
        <taxon>Tracheophyta</taxon>
        <taxon>Spermatophyta</taxon>
        <taxon>Magnoliopsida</taxon>
        <taxon>eudicotyledons</taxon>
        <taxon>Gunneridae</taxon>
        <taxon>Pentapetalae</taxon>
        <taxon>asterids</taxon>
        <taxon>campanulids</taxon>
        <taxon>Asterales</taxon>
        <taxon>Asteraceae</taxon>
        <taxon>Carduoideae</taxon>
        <taxon>Cardueae</taxon>
        <taxon>Arctiinae</taxon>
        <taxon>Arctium</taxon>
    </lineage>
</organism>